<sequence length="277" mass="31411">MAVEYTLYNYQPSLAAAVIFIVLFGASTIAHVIQLTMKKTWYFIPFVIGGIFEAVGYVGRAMNATDDKGDWSINAYIIQSMLILLGPPFFAASIYMILGRIIRLTNGESHSVVRAKWITKIFVLGDVLSFLTQSGGGGILAKAKSLDEQKTGEHVIIVGLIIQVLFFGFFIIASGLFHYRINAYPTTRSQVINVPWQRYLYILYFASILILWRSIYRLAEYIQGAQGTLQKHEVYLYVFDATLMFLTCIVFNIFHPSSIISHKSLEEVPQEEMEFRN</sequence>
<name>A0ABR1YKE8_9PEZI</name>
<keyword evidence="4 5" id="KW-0472">Membrane</keyword>
<reference evidence="6 7" key="1">
    <citation type="submission" date="2024-04" db="EMBL/GenBank/DDBJ databases">
        <title>Phyllosticta paracitricarpa is synonymous to the EU quarantine fungus P. citricarpa based on phylogenomic analyses.</title>
        <authorList>
            <consortium name="Lawrence Berkeley National Laboratory"/>
            <person name="Van Ingen-Buijs V.A."/>
            <person name="Van Westerhoven A.C."/>
            <person name="Haridas S."/>
            <person name="Skiadas P."/>
            <person name="Martin F."/>
            <person name="Groenewald J.Z."/>
            <person name="Crous P.W."/>
            <person name="Seidl M.F."/>
        </authorList>
    </citation>
    <scope>NUCLEOTIDE SEQUENCE [LARGE SCALE GENOMIC DNA]</scope>
    <source>
        <strain evidence="6 7">CBS 123374</strain>
    </source>
</reference>
<feature type="transmembrane region" description="Helical" evidence="5">
    <location>
        <begin position="155"/>
        <end position="177"/>
    </location>
</feature>
<evidence type="ECO:0000256" key="5">
    <source>
        <dbReference type="SAM" id="Phobius"/>
    </source>
</evidence>
<comment type="subcellular location">
    <subcellularLocation>
        <location evidence="1">Membrane</location>
        <topology evidence="1">Multi-pass membrane protein</topology>
    </subcellularLocation>
</comment>
<keyword evidence="3 5" id="KW-1133">Transmembrane helix</keyword>
<evidence type="ECO:0000256" key="2">
    <source>
        <dbReference type="ARBA" id="ARBA00022692"/>
    </source>
</evidence>
<dbReference type="Proteomes" id="UP001492380">
    <property type="component" value="Unassembled WGS sequence"/>
</dbReference>
<gene>
    <name evidence="6" type="ORF">HDK90DRAFT_291067</name>
</gene>
<comment type="caution">
    <text evidence="6">The sequence shown here is derived from an EMBL/GenBank/DDBJ whole genome shotgun (WGS) entry which is preliminary data.</text>
</comment>
<feature type="transmembrane region" description="Helical" evidence="5">
    <location>
        <begin position="12"/>
        <end position="33"/>
    </location>
</feature>
<dbReference type="EMBL" id="JBBWRZ010000007">
    <property type="protein sequence ID" value="KAK8231947.1"/>
    <property type="molecule type" value="Genomic_DNA"/>
</dbReference>
<dbReference type="Pfam" id="PF04479">
    <property type="entry name" value="RTA1"/>
    <property type="match status" value="1"/>
</dbReference>
<feature type="transmembrane region" description="Helical" evidence="5">
    <location>
        <begin position="235"/>
        <end position="254"/>
    </location>
</feature>
<keyword evidence="7" id="KW-1185">Reference proteome</keyword>
<keyword evidence="2 5" id="KW-0812">Transmembrane</keyword>
<evidence type="ECO:0000313" key="6">
    <source>
        <dbReference type="EMBL" id="KAK8231947.1"/>
    </source>
</evidence>
<evidence type="ECO:0000256" key="3">
    <source>
        <dbReference type="ARBA" id="ARBA00022989"/>
    </source>
</evidence>
<evidence type="ECO:0000256" key="4">
    <source>
        <dbReference type="ARBA" id="ARBA00023136"/>
    </source>
</evidence>
<proteinExistence type="predicted"/>
<evidence type="ECO:0000256" key="1">
    <source>
        <dbReference type="ARBA" id="ARBA00004141"/>
    </source>
</evidence>
<feature type="transmembrane region" description="Helical" evidence="5">
    <location>
        <begin position="40"/>
        <end position="59"/>
    </location>
</feature>
<dbReference type="InterPro" id="IPR007568">
    <property type="entry name" value="RTA1"/>
</dbReference>
<protein>
    <submittedName>
        <fullName evidence="6">RTA1 domain protein</fullName>
    </submittedName>
</protein>
<evidence type="ECO:0000313" key="7">
    <source>
        <dbReference type="Proteomes" id="UP001492380"/>
    </source>
</evidence>
<feature type="transmembrane region" description="Helical" evidence="5">
    <location>
        <begin position="71"/>
        <end position="97"/>
    </location>
</feature>
<feature type="transmembrane region" description="Helical" evidence="5">
    <location>
        <begin position="198"/>
        <end position="215"/>
    </location>
</feature>
<organism evidence="6 7">
    <name type="scientific">Phyllosticta capitalensis</name>
    <dbReference type="NCBI Taxonomy" id="121624"/>
    <lineage>
        <taxon>Eukaryota</taxon>
        <taxon>Fungi</taxon>
        <taxon>Dikarya</taxon>
        <taxon>Ascomycota</taxon>
        <taxon>Pezizomycotina</taxon>
        <taxon>Dothideomycetes</taxon>
        <taxon>Dothideomycetes incertae sedis</taxon>
        <taxon>Botryosphaeriales</taxon>
        <taxon>Phyllostictaceae</taxon>
        <taxon>Phyllosticta</taxon>
    </lineage>
</organism>
<feature type="transmembrane region" description="Helical" evidence="5">
    <location>
        <begin position="117"/>
        <end position="135"/>
    </location>
</feature>
<dbReference type="PANTHER" id="PTHR31465:SF35">
    <property type="entry name" value="RTA1 DOMAIN PROTEIN-RELATED"/>
    <property type="match status" value="1"/>
</dbReference>
<dbReference type="PANTHER" id="PTHR31465">
    <property type="entry name" value="PROTEIN RTA1-RELATED"/>
    <property type="match status" value="1"/>
</dbReference>
<accession>A0ABR1YKE8</accession>